<reference evidence="1 2" key="1">
    <citation type="submission" date="2020-08" db="EMBL/GenBank/DDBJ databases">
        <title>Bridging the membrane lipid divide: bacteria of the FCB group superphylum have the potential to synthesize archaeal ether lipids.</title>
        <authorList>
            <person name="Villanueva L."/>
            <person name="Von Meijenfeldt F.A.B."/>
            <person name="Westbye A.B."/>
            <person name="Yadav S."/>
            <person name="Hopmans E.C."/>
            <person name="Dutilh B.E."/>
            <person name="Sinninghe Damste J.S."/>
        </authorList>
    </citation>
    <scope>NUCLEOTIDE SEQUENCE [LARGE SCALE GENOMIC DNA]</scope>
    <source>
        <strain evidence="1">NIOZ-UU47</strain>
    </source>
</reference>
<dbReference type="Proteomes" id="UP000614424">
    <property type="component" value="Unassembled WGS sequence"/>
</dbReference>
<dbReference type="Pfam" id="PF07963">
    <property type="entry name" value="N_methyl"/>
    <property type="match status" value="1"/>
</dbReference>
<dbReference type="EMBL" id="JACNJZ010000069">
    <property type="protein sequence ID" value="MBC8317088.1"/>
    <property type="molecule type" value="Genomic_DNA"/>
</dbReference>
<gene>
    <name evidence="1" type="ORF">H8E41_04225</name>
</gene>
<evidence type="ECO:0000313" key="1">
    <source>
        <dbReference type="EMBL" id="MBC8317088.1"/>
    </source>
</evidence>
<name>A0A8J6NEK4_9BACT</name>
<comment type="caution">
    <text evidence="1">The sequence shown here is derived from an EMBL/GenBank/DDBJ whole genome shotgun (WGS) entry which is preliminary data.</text>
</comment>
<dbReference type="SUPFAM" id="SSF54523">
    <property type="entry name" value="Pili subunits"/>
    <property type="match status" value="1"/>
</dbReference>
<organism evidence="1 2">
    <name type="scientific">Candidatus Desulfobia pelagia</name>
    <dbReference type="NCBI Taxonomy" id="2841692"/>
    <lineage>
        <taxon>Bacteria</taxon>
        <taxon>Pseudomonadati</taxon>
        <taxon>Thermodesulfobacteriota</taxon>
        <taxon>Desulfobulbia</taxon>
        <taxon>Desulfobulbales</taxon>
        <taxon>Desulfobulbaceae</taxon>
        <taxon>Candidatus Desulfobia</taxon>
    </lineage>
</organism>
<sequence>MLRNAGFSLLELLTVLILLGVIAGVSAPAIGRMLEGLDFRQQVGSVMANLRRIRLDAVVAGRPIEVRVEDNRFLLIRGNKEEEPMDPQLDMDSELSLDTETIIFSAESTVTPANLTLIQGNRSRIISMDPLSALPVIQ</sequence>
<dbReference type="NCBIfam" id="TIGR02532">
    <property type="entry name" value="IV_pilin_GFxxxE"/>
    <property type="match status" value="1"/>
</dbReference>
<dbReference type="AlphaFoldDB" id="A0A8J6NEK4"/>
<dbReference type="PROSITE" id="PS00409">
    <property type="entry name" value="PROKAR_NTER_METHYL"/>
    <property type="match status" value="1"/>
</dbReference>
<accession>A0A8J6NEK4</accession>
<evidence type="ECO:0000313" key="2">
    <source>
        <dbReference type="Proteomes" id="UP000614424"/>
    </source>
</evidence>
<dbReference type="InterPro" id="IPR045584">
    <property type="entry name" value="Pilin-like"/>
</dbReference>
<protein>
    <submittedName>
        <fullName evidence="1">Prepilin-type N-terminal cleavage/methylation domain-containing protein</fullName>
    </submittedName>
</protein>
<dbReference type="InterPro" id="IPR012902">
    <property type="entry name" value="N_methyl_site"/>
</dbReference>
<proteinExistence type="predicted"/>